<name>A0A1Q2YJD1_9ASCO</name>
<evidence type="ECO:0000313" key="2">
    <source>
        <dbReference type="EMBL" id="GAV29666.1"/>
    </source>
</evidence>
<dbReference type="Proteomes" id="UP000186136">
    <property type="component" value="Unassembled WGS sequence"/>
</dbReference>
<dbReference type="GO" id="GO:0005829">
    <property type="term" value="C:cytosol"/>
    <property type="evidence" value="ECO:0007669"/>
    <property type="project" value="TreeGrafter"/>
</dbReference>
<dbReference type="PANTHER" id="PTHR11803">
    <property type="entry name" value="2-IMINOBUTANOATE/2-IMINOPROPANOATE DEAMINASE RIDA"/>
    <property type="match status" value="1"/>
</dbReference>
<proteinExistence type="inferred from homology"/>
<dbReference type="GO" id="GO:0005739">
    <property type="term" value="C:mitochondrion"/>
    <property type="evidence" value="ECO:0007669"/>
    <property type="project" value="TreeGrafter"/>
</dbReference>
<comment type="similarity">
    <text evidence="1">Belongs to the RutC family.</text>
</comment>
<dbReference type="Pfam" id="PF01042">
    <property type="entry name" value="Ribonuc_L-PSP"/>
    <property type="match status" value="1"/>
</dbReference>
<dbReference type="InterPro" id="IPR006175">
    <property type="entry name" value="YjgF/YER057c/UK114"/>
</dbReference>
<dbReference type="PANTHER" id="PTHR11803:SF58">
    <property type="entry name" value="PROTEIN HMF1-RELATED"/>
    <property type="match status" value="1"/>
</dbReference>
<gene>
    <name evidence="2" type="ORF">PMKS-003168</name>
</gene>
<dbReference type="InterPro" id="IPR035959">
    <property type="entry name" value="RutC-like_sf"/>
</dbReference>
<dbReference type="EMBL" id="BDGI01000131">
    <property type="protein sequence ID" value="GAV29666.1"/>
    <property type="molecule type" value="Genomic_DNA"/>
</dbReference>
<dbReference type="GO" id="GO:0019239">
    <property type="term" value="F:deaminase activity"/>
    <property type="evidence" value="ECO:0007669"/>
    <property type="project" value="TreeGrafter"/>
</dbReference>
<keyword evidence="3" id="KW-1185">Reference proteome</keyword>
<reference evidence="2 3" key="1">
    <citation type="submission" date="2016-08" db="EMBL/GenBank/DDBJ databases">
        <title>Whole genome shotgun sequence of Pichia membranifaciens KS47-1.</title>
        <authorList>
            <person name="Konishi M."/>
            <person name="Ishida M."/>
            <person name="Arakawa T."/>
            <person name="Kato Y."/>
            <person name="Horiuchi J."/>
        </authorList>
    </citation>
    <scope>NUCLEOTIDE SEQUENCE [LARGE SCALE GENOMIC DNA]</scope>
    <source>
        <strain evidence="2 3">KS47-1</strain>
    </source>
</reference>
<dbReference type="OrthoDB" id="309640at2759"/>
<sequence length="129" mass="14316">MVEKLSWALLGKREHPVLSAAYMHGDLIFTSGRVGVEADGSFSTCVLRQTELAIKELEKVLEAAGSSLDCVLKVLLFIKNPEDREKINTIYAKYMKTKPARSCVSVTFPDTRVLLELECVAVKKSKAKL</sequence>
<comment type="caution">
    <text evidence="2">The sequence shown here is derived from an EMBL/GenBank/DDBJ whole genome shotgun (WGS) entry which is preliminary data.</text>
</comment>
<dbReference type="SUPFAM" id="SSF55298">
    <property type="entry name" value="YjgF-like"/>
    <property type="match status" value="1"/>
</dbReference>
<dbReference type="AlphaFoldDB" id="A0A1Q2YJD1"/>
<dbReference type="CDD" id="cd00448">
    <property type="entry name" value="YjgF_YER057c_UK114_family"/>
    <property type="match status" value="1"/>
</dbReference>
<organism evidence="2 3">
    <name type="scientific">Pichia membranifaciens</name>
    <dbReference type="NCBI Taxonomy" id="4926"/>
    <lineage>
        <taxon>Eukaryota</taxon>
        <taxon>Fungi</taxon>
        <taxon>Dikarya</taxon>
        <taxon>Ascomycota</taxon>
        <taxon>Saccharomycotina</taxon>
        <taxon>Pichiomycetes</taxon>
        <taxon>Pichiales</taxon>
        <taxon>Pichiaceae</taxon>
        <taxon>Pichia</taxon>
    </lineage>
</organism>
<evidence type="ECO:0000313" key="3">
    <source>
        <dbReference type="Proteomes" id="UP000186136"/>
    </source>
</evidence>
<accession>A0A1Q2YJD1</accession>
<evidence type="ECO:0000256" key="1">
    <source>
        <dbReference type="ARBA" id="ARBA00010552"/>
    </source>
</evidence>
<protein>
    <submittedName>
        <fullName evidence="2">Uncharacterized protein</fullName>
    </submittedName>
</protein>
<dbReference type="Gene3D" id="3.30.1330.40">
    <property type="entry name" value="RutC-like"/>
    <property type="match status" value="1"/>
</dbReference>